<comment type="caution">
    <text evidence="1">The sequence shown here is derived from an EMBL/GenBank/DDBJ whole genome shotgun (WGS) entry which is preliminary data.</text>
</comment>
<name>A0A8I2YL01_9AGAM</name>
<keyword evidence="2" id="KW-1185">Reference proteome</keyword>
<dbReference type="EMBL" id="JAGFBS010000019">
    <property type="protein sequence ID" value="KAG6374095.1"/>
    <property type="molecule type" value="Genomic_DNA"/>
</dbReference>
<dbReference type="AlphaFoldDB" id="A0A8I2YL01"/>
<reference evidence="1" key="1">
    <citation type="submission" date="2021-03" db="EMBL/GenBank/DDBJ databases">
        <title>Evolutionary innovations through gain and loss of genes in the ectomycorrhizal Boletales.</title>
        <authorList>
            <person name="Wu G."/>
            <person name="Miyauchi S."/>
            <person name="Morin E."/>
            <person name="Yang Z.-L."/>
            <person name="Xu J."/>
            <person name="Martin F.M."/>
        </authorList>
    </citation>
    <scope>NUCLEOTIDE SEQUENCE</scope>
    <source>
        <strain evidence="1">BR01</strain>
    </source>
</reference>
<dbReference type="Proteomes" id="UP000683000">
    <property type="component" value="Unassembled WGS sequence"/>
</dbReference>
<protein>
    <submittedName>
        <fullName evidence="1">Uncharacterized protein</fullName>
    </submittedName>
</protein>
<organism evidence="1 2">
    <name type="scientific">Boletus reticuloceps</name>
    <dbReference type="NCBI Taxonomy" id="495285"/>
    <lineage>
        <taxon>Eukaryota</taxon>
        <taxon>Fungi</taxon>
        <taxon>Dikarya</taxon>
        <taxon>Basidiomycota</taxon>
        <taxon>Agaricomycotina</taxon>
        <taxon>Agaricomycetes</taxon>
        <taxon>Agaricomycetidae</taxon>
        <taxon>Boletales</taxon>
        <taxon>Boletineae</taxon>
        <taxon>Boletaceae</taxon>
        <taxon>Boletoideae</taxon>
        <taxon>Boletus</taxon>
    </lineage>
</organism>
<evidence type="ECO:0000313" key="2">
    <source>
        <dbReference type="Proteomes" id="UP000683000"/>
    </source>
</evidence>
<evidence type="ECO:0000313" key="1">
    <source>
        <dbReference type="EMBL" id="KAG6374095.1"/>
    </source>
</evidence>
<dbReference type="OrthoDB" id="3267051at2759"/>
<sequence length="268" mass="29500">MNAANPAQNIMAKTITIKSIARQFYVEFSVGDTLRLTDSARETETHTSWEKPLYFDGDDRSDRLVQVYRKHRVRKSELAGSHSDTIEGSEKLKDGGTKTLYMACSTHTISAVKVLEATLRKDTPDGPILLGITIKFALAAKPCGEANAEEVEVADPAKMVNTTVSAHDSLAVSTLTSVYMIYPYASTAWSAISIASKMLAGRKNRDDRIIRLVALMCTVFVSVENAEPLKGTEPYMETLALLLQQVAECGDFITEYAKSKHRISDVDL</sequence>
<gene>
    <name evidence="1" type="ORF">JVT61DRAFT_4738</name>
</gene>
<proteinExistence type="predicted"/>
<accession>A0A8I2YL01</accession>